<feature type="compositionally biased region" description="Low complexity" evidence="2">
    <location>
        <begin position="680"/>
        <end position="689"/>
    </location>
</feature>
<organism evidence="4 5">
    <name type="scientific">Pseudolycoriella hygida</name>
    <dbReference type="NCBI Taxonomy" id="35572"/>
    <lineage>
        <taxon>Eukaryota</taxon>
        <taxon>Metazoa</taxon>
        <taxon>Ecdysozoa</taxon>
        <taxon>Arthropoda</taxon>
        <taxon>Hexapoda</taxon>
        <taxon>Insecta</taxon>
        <taxon>Pterygota</taxon>
        <taxon>Neoptera</taxon>
        <taxon>Endopterygota</taxon>
        <taxon>Diptera</taxon>
        <taxon>Nematocera</taxon>
        <taxon>Sciaroidea</taxon>
        <taxon>Sciaridae</taxon>
        <taxon>Pseudolycoriella</taxon>
    </lineage>
</organism>
<feature type="non-terminal residue" evidence="4">
    <location>
        <position position="1"/>
    </location>
</feature>
<evidence type="ECO:0000256" key="1">
    <source>
        <dbReference type="PROSITE-ProRule" id="PRU01077"/>
    </source>
</evidence>
<feature type="domain" description="F-BAR" evidence="3">
    <location>
        <begin position="1"/>
        <end position="260"/>
    </location>
</feature>
<feature type="compositionally biased region" description="Low complexity" evidence="2">
    <location>
        <begin position="390"/>
        <end position="403"/>
    </location>
</feature>
<reference evidence="4" key="1">
    <citation type="submission" date="2022-07" db="EMBL/GenBank/DDBJ databases">
        <authorList>
            <person name="Trinca V."/>
            <person name="Uliana J.V.C."/>
            <person name="Torres T.T."/>
            <person name="Ward R.J."/>
            <person name="Monesi N."/>
        </authorList>
    </citation>
    <scope>NUCLEOTIDE SEQUENCE</scope>
    <source>
        <strain evidence="4">HSMRA1968</strain>
        <tissue evidence="4">Whole embryos</tissue>
    </source>
</reference>
<feature type="region of interest" description="Disordered" evidence="2">
    <location>
        <begin position="287"/>
        <end position="307"/>
    </location>
</feature>
<dbReference type="EMBL" id="WJQU01000003">
    <property type="protein sequence ID" value="KAJ6638588.1"/>
    <property type="molecule type" value="Genomic_DNA"/>
</dbReference>
<name>A0A9Q0MV70_9DIPT</name>
<accession>A0A9Q0MV70</accession>
<feature type="region of interest" description="Disordered" evidence="2">
    <location>
        <begin position="655"/>
        <end position="691"/>
    </location>
</feature>
<gene>
    <name evidence="4" type="primary">FER</name>
    <name evidence="4" type="ORF">Bhyg_11325</name>
</gene>
<dbReference type="GO" id="GO:0016301">
    <property type="term" value="F:kinase activity"/>
    <property type="evidence" value="ECO:0007669"/>
    <property type="project" value="UniProtKB-KW"/>
</dbReference>
<dbReference type="PROSITE" id="PS51741">
    <property type="entry name" value="F_BAR"/>
    <property type="match status" value="1"/>
</dbReference>
<dbReference type="AlphaFoldDB" id="A0A9Q0MV70"/>
<feature type="region of interest" description="Disordered" evidence="2">
    <location>
        <begin position="388"/>
        <end position="412"/>
    </location>
</feature>
<dbReference type="OrthoDB" id="546826at2759"/>
<keyword evidence="5" id="KW-1185">Reference proteome</keyword>
<dbReference type="SUPFAM" id="SSF103657">
    <property type="entry name" value="BAR/IMD domain-like"/>
    <property type="match status" value="1"/>
</dbReference>
<keyword evidence="1" id="KW-0175">Coiled coil</keyword>
<dbReference type="InterPro" id="IPR027267">
    <property type="entry name" value="AH/BAR_dom_sf"/>
</dbReference>
<keyword evidence="4" id="KW-0418">Kinase</keyword>
<dbReference type="Proteomes" id="UP001151699">
    <property type="component" value="Chromosome X"/>
</dbReference>
<feature type="region of interest" description="Disordered" evidence="2">
    <location>
        <begin position="608"/>
        <end position="630"/>
    </location>
</feature>
<dbReference type="SMART" id="SM00055">
    <property type="entry name" value="FCH"/>
    <property type="match status" value="1"/>
</dbReference>
<keyword evidence="4" id="KW-0808">Transferase</keyword>
<protein>
    <submittedName>
        <fullName evidence="4">Tyrosine-protein kinase Fer</fullName>
    </submittedName>
</protein>
<proteinExistence type="predicted"/>
<evidence type="ECO:0000313" key="4">
    <source>
        <dbReference type="EMBL" id="KAJ6638588.1"/>
    </source>
</evidence>
<evidence type="ECO:0000259" key="3">
    <source>
        <dbReference type="PROSITE" id="PS51741"/>
    </source>
</evidence>
<feature type="compositionally biased region" description="Polar residues" evidence="2">
    <location>
        <begin position="287"/>
        <end position="296"/>
    </location>
</feature>
<comment type="caution">
    <text evidence="4">The sequence shown here is derived from an EMBL/GenBank/DDBJ whole genome shotgun (WGS) entry which is preliminary data.</text>
</comment>
<dbReference type="Gene3D" id="1.20.1270.60">
    <property type="entry name" value="Arfaptin homology (AH) domain/BAR domain"/>
    <property type="match status" value="2"/>
</dbReference>
<evidence type="ECO:0000256" key="2">
    <source>
        <dbReference type="SAM" id="MobiDB-lite"/>
    </source>
</evidence>
<dbReference type="InterPro" id="IPR031160">
    <property type="entry name" value="F_BAR_dom"/>
</dbReference>
<evidence type="ECO:0000313" key="5">
    <source>
        <dbReference type="Proteomes" id="UP001151699"/>
    </source>
</evidence>
<dbReference type="Pfam" id="PF00611">
    <property type="entry name" value="FCH"/>
    <property type="match status" value="1"/>
</dbReference>
<dbReference type="InterPro" id="IPR001060">
    <property type="entry name" value="FCH_dom"/>
</dbReference>
<sequence length="856" mass="96620">MGRAAHEALLVRQDAELRLLDTMKRCLTQKVKCDKEYAIALTAASQQGLKIDRADDLQGSLITKAWRAIMEEWDQTAKCIKSKAELLESVCQDKLTHLYQDTKKARKTYQEEHSKIAAQFTTLTEEVAKKKVEYQKHLEYYKVLRSRFEEHYIKSGRLLEHQQSIQENFIADWKNILHDASRHGDFTADKFQEIQRRIESNLQNINPAEEYREFTEKHKTSPAAPVIFQFDQSLIEDKDSLGNKLQPNSLTVDNLTVDWLRLRLTEFESSIKECQEKQTKLMENGTITSAPSVNGVNGSGKDMNKHSKDLNTLRCQERQMLKLADMIKTALNDVGCEELPSGCDDISVDQGFIENNVSLDQPDHHNSSFFLQKGAEVISMIKAPFKRKSAPIGSSQSATSSSPKTMPRRRGCSVTRSVSLGSSVNSLNVESISGAFAESDVDNDNLNCSNIYAEIDVNNSILMCANNKLINHPMLSDNSSDFCSDSKSCLGSDTKGTTNGSKNNLLEVSDQMCLDNDSNGNVMWTTGSVDNHLDNIDKINRILDEKILGNTQKESKHQPSIQISRFIVTKLDESVLGLDKDHVNRKLKAGNDIHTNEKKVDVNVEPPENRLDERNANKAKNCNSNEKKNRFMNKKSVNAFLTSVKELKLSRKKSDEDVFEQIDAEPSKKVNPDTVSLDDSSSSESSSSSRAIKSTFEDDAILLPQSPDEPQASSSKQSKITLKSRLKRNIKSKLKFNLKLTSKKRSICQRCLKQRKIQQKNLFGIELTKDWIGDGLLEIDLCCCSDDDLSGTEMSSCSSSWSDVQNVQLRPEPPVRKKRMKSLLMTLATNRPLYEEEWFHGVLPREEVVRLLKNEG</sequence>